<dbReference type="InterPro" id="IPR022617">
    <property type="entry name" value="Rad60/SUMO-like_dom"/>
</dbReference>
<evidence type="ECO:0000313" key="2">
    <source>
        <dbReference type="EnsemblPlants" id="cds.evm.model.09.253"/>
    </source>
</evidence>
<evidence type="ECO:0000259" key="1">
    <source>
        <dbReference type="PROSITE" id="PS50053"/>
    </source>
</evidence>
<dbReference type="Gramene" id="evm.model.09.253">
    <property type="protein sequence ID" value="cds.evm.model.09.253"/>
    <property type="gene ID" value="evm.TU.09.253"/>
</dbReference>
<dbReference type="SUPFAM" id="SSF54236">
    <property type="entry name" value="Ubiquitin-like"/>
    <property type="match status" value="1"/>
</dbReference>
<evidence type="ECO:0000313" key="3">
    <source>
        <dbReference type="Proteomes" id="UP000596661"/>
    </source>
</evidence>
<dbReference type="EnsemblPlants" id="evm.model.09.253">
    <property type="protein sequence ID" value="cds.evm.model.09.253"/>
    <property type="gene ID" value="evm.TU.09.253"/>
</dbReference>
<organism evidence="2 3">
    <name type="scientific">Cannabis sativa</name>
    <name type="common">Hemp</name>
    <name type="synonym">Marijuana</name>
    <dbReference type="NCBI Taxonomy" id="3483"/>
    <lineage>
        <taxon>Eukaryota</taxon>
        <taxon>Viridiplantae</taxon>
        <taxon>Streptophyta</taxon>
        <taxon>Embryophyta</taxon>
        <taxon>Tracheophyta</taxon>
        <taxon>Spermatophyta</taxon>
        <taxon>Magnoliopsida</taxon>
        <taxon>eudicotyledons</taxon>
        <taxon>Gunneridae</taxon>
        <taxon>Pentapetalae</taxon>
        <taxon>rosids</taxon>
        <taxon>fabids</taxon>
        <taxon>Rosales</taxon>
        <taxon>Cannabaceae</taxon>
        <taxon>Cannabis</taxon>
    </lineage>
</organism>
<dbReference type="Proteomes" id="UP000596661">
    <property type="component" value="Chromosome 9"/>
</dbReference>
<proteinExistence type="predicted"/>
<dbReference type="Pfam" id="PF11976">
    <property type="entry name" value="Rad60-SLD"/>
    <property type="match status" value="1"/>
</dbReference>
<dbReference type="InterPro" id="IPR000626">
    <property type="entry name" value="Ubiquitin-like_dom"/>
</dbReference>
<reference evidence="2" key="2">
    <citation type="submission" date="2021-03" db="UniProtKB">
        <authorList>
            <consortium name="EnsemblPlants"/>
        </authorList>
    </citation>
    <scope>IDENTIFICATION</scope>
</reference>
<dbReference type="InterPro" id="IPR029071">
    <property type="entry name" value="Ubiquitin-like_domsf"/>
</dbReference>
<dbReference type="OrthoDB" id="1090345at2759"/>
<dbReference type="EMBL" id="UZAU01000718">
    <property type="status" value="NOT_ANNOTATED_CDS"/>
    <property type="molecule type" value="Genomic_DNA"/>
</dbReference>
<accession>A0A803QFJ7</accession>
<dbReference type="Gene3D" id="3.10.20.90">
    <property type="entry name" value="Phosphatidylinositol 3-kinase Catalytic Subunit, Chain A, domain 1"/>
    <property type="match status" value="1"/>
</dbReference>
<feature type="domain" description="Ubiquitin-like" evidence="1">
    <location>
        <begin position="13"/>
        <end position="91"/>
    </location>
</feature>
<dbReference type="PANTHER" id="PTHR10562">
    <property type="entry name" value="SMALL UBIQUITIN-RELATED MODIFIER"/>
    <property type="match status" value="1"/>
</dbReference>
<dbReference type="OMA" id="ARITPHQ"/>
<dbReference type="PROSITE" id="PS50053">
    <property type="entry name" value="UBIQUITIN_2"/>
    <property type="match status" value="1"/>
</dbReference>
<dbReference type="AlphaFoldDB" id="A0A803QFJ7"/>
<reference evidence="2" key="1">
    <citation type="submission" date="2018-11" db="EMBL/GenBank/DDBJ databases">
        <authorList>
            <person name="Grassa J C."/>
        </authorList>
    </citation>
    <scope>NUCLEOTIDE SEQUENCE [LARGE SCALE GENOMIC DNA]</scope>
</reference>
<sequence length="95" mass="10809">MEQDIKPEINTSSHVTIKVQMQNDLGEVIFRVKRNVMLREVMDSFCLKMGYDFGTIRFTFDGARITPHQTPHQLGFEDGDEIDAWGEITGGFVAT</sequence>
<name>A0A803QFJ7_CANSA</name>
<protein>
    <recommendedName>
        <fullName evidence="1">Ubiquitin-like domain-containing protein</fullName>
    </recommendedName>
</protein>
<keyword evidence="3" id="KW-1185">Reference proteome</keyword>